<proteinExistence type="predicted"/>
<name>A0ABQ9H8D8_9NEOP</name>
<keyword evidence="2" id="KW-1185">Reference proteome</keyword>
<dbReference type="EMBL" id="JARBHB010000006">
    <property type="protein sequence ID" value="KAJ8880373.1"/>
    <property type="molecule type" value="Genomic_DNA"/>
</dbReference>
<accession>A0ABQ9H8D8</accession>
<gene>
    <name evidence="1" type="ORF">PR048_016842</name>
</gene>
<evidence type="ECO:0000313" key="2">
    <source>
        <dbReference type="Proteomes" id="UP001159363"/>
    </source>
</evidence>
<reference evidence="1 2" key="1">
    <citation type="submission" date="2023-02" db="EMBL/GenBank/DDBJ databases">
        <title>LHISI_Scaffold_Assembly.</title>
        <authorList>
            <person name="Stuart O.P."/>
            <person name="Cleave R."/>
            <person name="Magrath M.J.L."/>
            <person name="Mikheyev A.S."/>
        </authorList>
    </citation>
    <scope>NUCLEOTIDE SEQUENCE [LARGE SCALE GENOMIC DNA]</scope>
    <source>
        <strain evidence="1">Daus_M_001</strain>
        <tissue evidence="1">Leg muscle</tissue>
    </source>
</reference>
<dbReference type="Proteomes" id="UP001159363">
    <property type="component" value="Chromosome 5"/>
</dbReference>
<organism evidence="1 2">
    <name type="scientific">Dryococelus australis</name>
    <dbReference type="NCBI Taxonomy" id="614101"/>
    <lineage>
        <taxon>Eukaryota</taxon>
        <taxon>Metazoa</taxon>
        <taxon>Ecdysozoa</taxon>
        <taxon>Arthropoda</taxon>
        <taxon>Hexapoda</taxon>
        <taxon>Insecta</taxon>
        <taxon>Pterygota</taxon>
        <taxon>Neoptera</taxon>
        <taxon>Polyneoptera</taxon>
        <taxon>Phasmatodea</taxon>
        <taxon>Verophasmatodea</taxon>
        <taxon>Anareolatae</taxon>
        <taxon>Phasmatidae</taxon>
        <taxon>Eurycanthinae</taxon>
        <taxon>Dryococelus</taxon>
    </lineage>
</organism>
<evidence type="ECO:0000313" key="1">
    <source>
        <dbReference type="EMBL" id="KAJ8880373.1"/>
    </source>
</evidence>
<comment type="caution">
    <text evidence="1">The sequence shown here is derived from an EMBL/GenBank/DDBJ whole genome shotgun (WGS) entry which is preliminary data.</text>
</comment>
<protein>
    <submittedName>
        <fullName evidence="1">Uncharacterized protein</fullName>
    </submittedName>
</protein>
<sequence length="69" mass="7909">MGGHTYVIHLCISEAVLQRLAQERYNTVRQSGEERLVSGSDDFTLFLWTPEVSKKLIGWLLSTTRNLNE</sequence>